<name>T0J4Q5_9SPHN</name>
<evidence type="ECO:0000313" key="3">
    <source>
        <dbReference type="Proteomes" id="UP000015531"/>
    </source>
</evidence>
<keyword evidence="3" id="KW-1185">Reference proteome</keyword>
<sequence length="126" mass="13973">MAAKYAAASAQQSLSLPPEAPIKWKDREPGETGPDFTRRVYGPWLEGGIPKRVLRKLDAALVNELNTWVRNGNEMPADIKILTVSEENDRLLNAGPEAIGKHLGKFTGAEALREAQRLRSAEARRR</sequence>
<evidence type="ECO:0000256" key="1">
    <source>
        <dbReference type="SAM" id="MobiDB-lite"/>
    </source>
</evidence>
<organism evidence="2 3">
    <name type="scientific">Sphingobium lactosutens DS20</name>
    <dbReference type="NCBI Taxonomy" id="1331060"/>
    <lineage>
        <taxon>Bacteria</taxon>
        <taxon>Pseudomonadati</taxon>
        <taxon>Pseudomonadota</taxon>
        <taxon>Alphaproteobacteria</taxon>
        <taxon>Sphingomonadales</taxon>
        <taxon>Sphingomonadaceae</taxon>
        <taxon>Sphingobium</taxon>
    </lineage>
</organism>
<reference evidence="2 3" key="1">
    <citation type="journal article" date="2013" name="Genome Announc.">
        <title>Draft Genome Sequence of Sphingobium lactosutens Strain DS20T, Isolated from a Hexachlorocyclohexane Dumpsite.</title>
        <authorList>
            <person name="Kumar R."/>
            <person name="Dwivedi V."/>
            <person name="Negi V."/>
            <person name="Khurana J.P."/>
            <person name="Lal R."/>
        </authorList>
    </citation>
    <scope>NUCLEOTIDE SEQUENCE [LARGE SCALE GENOMIC DNA]</scope>
    <source>
        <strain evidence="2 3">DS20</strain>
    </source>
</reference>
<feature type="compositionally biased region" description="Low complexity" evidence="1">
    <location>
        <begin position="1"/>
        <end position="16"/>
    </location>
</feature>
<accession>T0J4Q5</accession>
<gene>
    <name evidence="2" type="ORF">RLDS_05755</name>
</gene>
<dbReference type="PATRIC" id="fig|1331060.3.peg.1070"/>
<dbReference type="EMBL" id="ATDP01000073">
    <property type="protein sequence ID" value="EQB16939.1"/>
    <property type="molecule type" value="Genomic_DNA"/>
</dbReference>
<dbReference type="AlphaFoldDB" id="T0J4Q5"/>
<evidence type="ECO:0000313" key="2">
    <source>
        <dbReference type="EMBL" id="EQB16939.1"/>
    </source>
</evidence>
<dbReference type="Proteomes" id="UP000015531">
    <property type="component" value="Unassembled WGS sequence"/>
</dbReference>
<protein>
    <submittedName>
        <fullName evidence="2">Uncharacterized protein</fullName>
    </submittedName>
</protein>
<feature type="region of interest" description="Disordered" evidence="1">
    <location>
        <begin position="1"/>
        <end position="37"/>
    </location>
</feature>
<proteinExistence type="predicted"/>
<comment type="caution">
    <text evidence="2">The sequence shown here is derived from an EMBL/GenBank/DDBJ whole genome shotgun (WGS) entry which is preliminary data.</text>
</comment>